<dbReference type="Pfam" id="PF04794">
    <property type="entry name" value="YdjC"/>
    <property type="match status" value="1"/>
</dbReference>
<dbReference type="Proteomes" id="UP000023561">
    <property type="component" value="Unassembled WGS sequence"/>
</dbReference>
<keyword evidence="3 6" id="KW-0378">Hydrolase</keyword>
<organism evidence="7 8">
    <name type="scientific">Parageobacillus caldoxylosilyticus NBRC 107762</name>
    <dbReference type="NCBI Taxonomy" id="1220594"/>
    <lineage>
        <taxon>Bacteria</taxon>
        <taxon>Bacillati</taxon>
        <taxon>Bacillota</taxon>
        <taxon>Bacilli</taxon>
        <taxon>Bacillales</taxon>
        <taxon>Anoxybacillaceae</taxon>
        <taxon>Saccharococcus</taxon>
    </lineage>
</organism>
<dbReference type="AlphaFoldDB" id="A0A023DKB9"/>
<dbReference type="GO" id="GO:0019213">
    <property type="term" value="F:deacetylase activity"/>
    <property type="evidence" value="ECO:0007669"/>
    <property type="project" value="TreeGrafter"/>
</dbReference>
<evidence type="ECO:0000256" key="5">
    <source>
        <dbReference type="ARBA" id="ARBA00023277"/>
    </source>
</evidence>
<evidence type="ECO:0000256" key="2">
    <source>
        <dbReference type="ARBA" id="ARBA00022723"/>
    </source>
</evidence>
<dbReference type="PANTHER" id="PTHR31609">
    <property type="entry name" value="YDJC DEACETYLASE FAMILY MEMBER"/>
    <property type="match status" value="1"/>
</dbReference>
<comment type="function">
    <text evidence="6">Probably catalyzes the deacetylation of acetylated carbohydrates an important step in the degradation of oligosaccharides.</text>
</comment>
<comment type="caution">
    <text evidence="7">The sequence shown here is derived from an EMBL/GenBank/DDBJ whole genome shotgun (WGS) entry which is preliminary data.</text>
</comment>
<dbReference type="InterPro" id="IPR022948">
    <property type="entry name" value="COD_ChbG_bac"/>
</dbReference>
<proteinExistence type="inferred from homology"/>
<comment type="similarity">
    <text evidence="6">Belongs to the YdjC deacetylase family.</text>
</comment>
<dbReference type="GO" id="GO:0000272">
    <property type="term" value="P:polysaccharide catabolic process"/>
    <property type="evidence" value="ECO:0007669"/>
    <property type="project" value="InterPro"/>
</dbReference>
<dbReference type="EC" id="3.5.1.-" evidence="6"/>
<accession>A0A023DKB9</accession>
<evidence type="ECO:0000313" key="8">
    <source>
        <dbReference type="Proteomes" id="UP000023561"/>
    </source>
</evidence>
<evidence type="ECO:0000256" key="4">
    <source>
        <dbReference type="ARBA" id="ARBA00022842"/>
    </source>
</evidence>
<keyword evidence="8" id="KW-1185">Reference proteome</keyword>
<dbReference type="SUPFAM" id="SSF88713">
    <property type="entry name" value="Glycoside hydrolase/deacetylase"/>
    <property type="match status" value="1"/>
</dbReference>
<name>A0A023DKB9_9BACL</name>
<evidence type="ECO:0000256" key="3">
    <source>
        <dbReference type="ARBA" id="ARBA00022801"/>
    </source>
</evidence>
<dbReference type="CDD" id="cd10803">
    <property type="entry name" value="YdjC_EF3048_like"/>
    <property type="match status" value="1"/>
</dbReference>
<evidence type="ECO:0000313" key="7">
    <source>
        <dbReference type="EMBL" id="GAJ41715.1"/>
    </source>
</evidence>
<dbReference type="HAMAP" id="MF_01246">
    <property type="entry name" value="COD"/>
    <property type="match status" value="1"/>
</dbReference>
<comment type="subunit">
    <text evidence="6">Homodimer.</text>
</comment>
<evidence type="ECO:0000256" key="6">
    <source>
        <dbReference type="HAMAP-Rule" id="MF_01246"/>
    </source>
</evidence>
<dbReference type="InterPro" id="IPR006879">
    <property type="entry name" value="YdjC-like"/>
</dbReference>
<keyword evidence="4 6" id="KW-0460">Magnesium</keyword>
<reference evidence="7 8" key="1">
    <citation type="submission" date="2014-04" db="EMBL/GenBank/DDBJ databases">
        <title>Whole genome shotgun sequence of Geobacillus caldoxylosilyticus NBRC 107762.</title>
        <authorList>
            <person name="Hosoyama A."/>
            <person name="Hosoyama Y."/>
            <person name="Katano-Makiyama Y."/>
            <person name="Tsuchikane K."/>
            <person name="Ohji S."/>
            <person name="Ichikawa N."/>
            <person name="Yamazoe A."/>
            <person name="Fujita N."/>
        </authorList>
    </citation>
    <scope>NUCLEOTIDE SEQUENCE [LARGE SCALE GENOMIC DNA]</scope>
    <source>
        <strain evidence="7 8">NBRC 107762</strain>
    </source>
</reference>
<comment type="cofactor">
    <cofactor evidence="1 6">
        <name>Mg(2+)</name>
        <dbReference type="ChEBI" id="CHEBI:18420"/>
    </cofactor>
</comment>
<dbReference type="InterPro" id="IPR011330">
    <property type="entry name" value="Glyco_hydro/deAcase_b/a-brl"/>
</dbReference>
<keyword evidence="5 6" id="KW-0119">Carbohydrate metabolism</keyword>
<feature type="binding site" evidence="6">
    <location>
        <position position="61"/>
    </location>
    <ligand>
        <name>Mg(2+)</name>
        <dbReference type="ChEBI" id="CHEBI:18420"/>
    </ligand>
</feature>
<dbReference type="OrthoDB" id="9774177at2"/>
<evidence type="ECO:0000256" key="1">
    <source>
        <dbReference type="ARBA" id="ARBA00001946"/>
    </source>
</evidence>
<dbReference type="GO" id="GO:0046872">
    <property type="term" value="F:metal ion binding"/>
    <property type="evidence" value="ECO:0007669"/>
    <property type="project" value="UniProtKB-KW"/>
</dbReference>
<dbReference type="EMBL" id="BAWO01000090">
    <property type="protein sequence ID" value="GAJ41715.1"/>
    <property type="molecule type" value="Genomic_DNA"/>
</dbReference>
<dbReference type="NCBIfam" id="NF002559">
    <property type="entry name" value="PRK02134.1"/>
    <property type="match status" value="1"/>
</dbReference>
<gene>
    <name evidence="7" type="ORF">GCA01S_090_00070</name>
</gene>
<feature type="binding site" evidence="6">
    <location>
        <position position="123"/>
    </location>
    <ligand>
        <name>Mg(2+)</name>
        <dbReference type="ChEBI" id="CHEBI:18420"/>
    </ligand>
</feature>
<dbReference type="PANTHER" id="PTHR31609:SF1">
    <property type="entry name" value="CARBOHYDRATE DEACETYLASE"/>
    <property type="match status" value="1"/>
</dbReference>
<keyword evidence="2 6" id="KW-0479">Metal-binding</keyword>
<sequence length="246" mass="27971">MVIYCIINADDFGYSKGVNYGILEAFQHGVVTSATMMVNMPGTEHAARLAKENPELGVGIHFVLTCGKPILADVPSLVNEDGEFRKRDVQLLYADPDDIERELTAQLETFLSFGLTPTHIDSHHHVHEHPCVFPIVQKLAEQYDLPIRPVRSEKPHRLRTVDVFISQFYGRGLTKEYFLSLFDEVNDGQTVEVMCHPAYIDVPLFTGSSYCSERINELSILTDPYVRKALENRGVRLITYRELKQM</sequence>
<protein>
    <recommendedName>
        <fullName evidence="6">Carbohydrate deacetylase</fullName>
        <ecNumber evidence="6">3.5.1.-</ecNumber>
    </recommendedName>
</protein>
<dbReference type="RefSeq" id="WP_042412159.1">
    <property type="nucleotide sequence ID" value="NZ_BAWO01000090.1"/>
</dbReference>
<dbReference type="Gene3D" id="3.20.20.370">
    <property type="entry name" value="Glycoside hydrolase/deacetylase"/>
    <property type="match status" value="1"/>
</dbReference>
<dbReference type="GO" id="GO:0016811">
    <property type="term" value="F:hydrolase activity, acting on carbon-nitrogen (but not peptide) bonds, in linear amides"/>
    <property type="evidence" value="ECO:0007669"/>
    <property type="project" value="UniProtKB-UniRule"/>
</dbReference>